<gene>
    <name evidence="6" type="ORF">J0A69_18930</name>
</gene>
<evidence type="ECO:0000259" key="4">
    <source>
        <dbReference type="Pfam" id="PF00852"/>
    </source>
</evidence>
<reference evidence="6 7" key="1">
    <citation type="submission" date="2021-03" db="EMBL/GenBank/DDBJ databases">
        <title>novel species isolated from a fishpond in China.</title>
        <authorList>
            <person name="Lu H."/>
            <person name="Cai Z."/>
        </authorList>
    </citation>
    <scope>NUCLEOTIDE SEQUENCE [LARGE SCALE GENOMIC DNA]</scope>
    <source>
        <strain evidence="6 7">YJ13C</strain>
    </source>
</reference>
<dbReference type="RefSeq" id="WP_206588195.1">
    <property type="nucleotide sequence ID" value="NZ_JAFKCU010000006.1"/>
</dbReference>
<keyword evidence="3" id="KW-0808">Transferase</keyword>
<evidence type="ECO:0000256" key="3">
    <source>
        <dbReference type="ARBA" id="ARBA00022679"/>
    </source>
</evidence>
<feature type="domain" description="Fucosyltransferase C-terminal" evidence="4">
    <location>
        <begin position="111"/>
        <end position="239"/>
    </location>
</feature>
<evidence type="ECO:0000259" key="5">
    <source>
        <dbReference type="Pfam" id="PF18025"/>
    </source>
</evidence>
<organism evidence="6 7">
    <name type="scientific">Algoriphagus pacificus</name>
    <dbReference type="NCBI Taxonomy" id="2811234"/>
    <lineage>
        <taxon>Bacteria</taxon>
        <taxon>Pseudomonadati</taxon>
        <taxon>Bacteroidota</taxon>
        <taxon>Cytophagia</taxon>
        <taxon>Cytophagales</taxon>
        <taxon>Cyclobacteriaceae</taxon>
        <taxon>Algoriphagus</taxon>
    </lineage>
</organism>
<name>A0ABS3CPD6_9BACT</name>
<dbReference type="InterPro" id="IPR038577">
    <property type="entry name" value="GT10-like_C_sf"/>
</dbReference>
<dbReference type="EMBL" id="JAFKCU010000006">
    <property type="protein sequence ID" value="MBN7817524.1"/>
    <property type="molecule type" value="Genomic_DNA"/>
</dbReference>
<dbReference type="InterPro" id="IPR001503">
    <property type="entry name" value="Glyco_trans_10"/>
</dbReference>
<dbReference type="Gene3D" id="3.40.50.11660">
    <property type="entry name" value="Glycosyl transferase family 10, C-terminal domain"/>
    <property type="match status" value="1"/>
</dbReference>
<keyword evidence="2" id="KW-0328">Glycosyltransferase</keyword>
<evidence type="ECO:0000313" key="6">
    <source>
        <dbReference type="EMBL" id="MBN7817524.1"/>
    </source>
</evidence>
<evidence type="ECO:0000256" key="2">
    <source>
        <dbReference type="ARBA" id="ARBA00022676"/>
    </source>
</evidence>
<keyword evidence="7" id="KW-1185">Reference proteome</keyword>
<sequence length="305" mass="36864">MKVKINFTDFWQNFEYRESFFWKFLSEKYELEISDKPEILFFGPFGREHRKYNCIKIFHTGENIKPNFLECDFAFSFDFMKGPKNYRFPLYAWYNEHEKLLNNRVEGFDIRNKKFCNFVYSNDKALERIDFFNKLSKYKKVDSGGRFLNNLGYQVQNKSEFISNYKFTICFENESSPGYTSEKIYDAMLANSIPIYWGNPLIHQEFNPESFINVHDYDSFDAVVEKIIELDLNDDLYFNMLRKPFFHENEIPDNLKSENLYSHFSYIFSLIGNYTPISNQFKSRIYHLIKDINSWISFKLQNNYK</sequence>
<evidence type="ECO:0000256" key="1">
    <source>
        <dbReference type="ARBA" id="ARBA00008919"/>
    </source>
</evidence>
<comment type="caution">
    <text evidence="6">The sequence shown here is derived from an EMBL/GenBank/DDBJ whole genome shotgun (WGS) entry which is preliminary data.</text>
</comment>
<dbReference type="PANTHER" id="PTHR11929:SF194">
    <property type="entry name" value="ALPHA-(1,3)-FUCOSYLTRANSFERASE 10"/>
    <property type="match status" value="1"/>
</dbReference>
<dbReference type="Proteomes" id="UP000664480">
    <property type="component" value="Unassembled WGS sequence"/>
</dbReference>
<protein>
    <recommendedName>
        <fullName evidence="8">Glycosyltransferase family 10 (Fucosyltransferase) C-term</fullName>
    </recommendedName>
</protein>
<proteinExistence type="inferred from homology"/>
<comment type="similarity">
    <text evidence="1">Belongs to the glycosyltransferase 10 family.</text>
</comment>
<dbReference type="InterPro" id="IPR041058">
    <property type="entry name" value="FucT_N"/>
</dbReference>
<dbReference type="Pfam" id="PF18025">
    <property type="entry name" value="FucT_N"/>
    <property type="match status" value="1"/>
</dbReference>
<accession>A0ABS3CPD6</accession>
<evidence type="ECO:0008006" key="8">
    <source>
        <dbReference type="Google" id="ProtNLM"/>
    </source>
</evidence>
<dbReference type="PANTHER" id="PTHR11929">
    <property type="entry name" value="ALPHA- 1,3 -FUCOSYLTRANSFERASE"/>
    <property type="match status" value="1"/>
</dbReference>
<dbReference type="InterPro" id="IPR055270">
    <property type="entry name" value="Glyco_tran_10_C"/>
</dbReference>
<evidence type="ECO:0000313" key="7">
    <source>
        <dbReference type="Proteomes" id="UP000664480"/>
    </source>
</evidence>
<feature type="domain" description="Alpha-(1,3)-fucosyltransferase FucT N-terminal" evidence="5">
    <location>
        <begin position="5"/>
        <end position="94"/>
    </location>
</feature>
<dbReference type="SUPFAM" id="SSF53756">
    <property type="entry name" value="UDP-Glycosyltransferase/glycogen phosphorylase"/>
    <property type="match status" value="1"/>
</dbReference>
<dbReference type="Pfam" id="PF00852">
    <property type="entry name" value="Glyco_transf_10"/>
    <property type="match status" value="1"/>
</dbReference>